<evidence type="ECO:0000259" key="10">
    <source>
        <dbReference type="Pfam" id="PF04652"/>
    </source>
</evidence>
<dbReference type="Gene3D" id="1.25.40.270">
    <property type="entry name" value="Vacuolar protein sorting-associated protein vta1"/>
    <property type="match status" value="1"/>
</dbReference>
<evidence type="ECO:0000256" key="8">
    <source>
        <dbReference type="ARBA" id="ARBA00023136"/>
    </source>
</evidence>
<keyword evidence="6" id="KW-0967">Endosome</keyword>
<feature type="compositionally biased region" description="Pro residues" evidence="9">
    <location>
        <begin position="344"/>
        <end position="353"/>
    </location>
</feature>
<dbReference type="InterPro" id="IPR044538">
    <property type="entry name" value="Vta1-like"/>
</dbReference>
<dbReference type="InterPro" id="IPR039431">
    <property type="entry name" value="Vta1/CALS_N"/>
</dbReference>
<feature type="region of interest" description="Disordered" evidence="9">
    <location>
        <begin position="202"/>
        <end position="228"/>
    </location>
</feature>
<proteinExistence type="inferred from homology"/>
<keyword evidence="7" id="KW-0653">Protein transport</keyword>
<evidence type="ECO:0000313" key="13">
    <source>
        <dbReference type="Proteomes" id="UP000749646"/>
    </source>
</evidence>
<evidence type="ECO:0000256" key="6">
    <source>
        <dbReference type="ARBA" id="ARBA00022753"/>
    </source>
</evidence>
<evidence type="ECO:0000256" key="1">
    <source>
        <dbReference type="ARBA" id="ARBA00004481"/>
    </source>
</evidence>
<keyword evidence="13" id="KW-1185">Reference proteome</keyword>
<feature type="compositionally biased region" description="Polar residues" evidence="9">
    <location>
        <begin position="323"/>
        <end position="338"/>
    </location>
</feature>
<keyword evidence="5" id="KW-0963">Cytoplasm</keyword>
<organism evidence="12 13">
    <name type="scientific">Modicella reniformis</name>
    <dbReference type="NCBI Taxonomy" id="1440133"/>
    <lineage>
        <taxon>Eukaryota</taxon>
        <taxon>Fungi</taxon>
        <taxon>Fungi incertae sedis</taxon>
        <taxon>Mucoromycota</taxon>
        <taxon>Mortierellomycotina</taxon>
        <taxon>Mortierellomycetes</taxon>
        <taxon>Mortierellales</taxon>
        <taxon>Mortierellaceae</taxon>
        <taxon>Modicella</taxon>
    </lineage>
</organism>
<dbReference type="GO" id="GO:0015031">
    <property type="term" value="P:protein transport"/>
    <property type="evidence" value="ECO:0007669"/>
    <property type="project" value="UniProtKB-KW"/>
</dbReference>
<evidence type="ECO:0000313" key="12">
    <source>
        <dbReference type="EMBL" id="KAG0000982.1"/>
    </source>
</evidence>
<dbReference type="Pfam" id="PF18097">
    <property type="entry name" value="Vta1_C"/>
    <property type="match status" value="1"/>
</dbReference>
<evidence type="ECO:0000256" key="2">
    <source>
        <dbReference type="ARBA" id="ARBA00004496"/>
    </source>
</evidence>
<feature type="domain" description="Vta1/callose synthase N-terminal" evidence="10">
    <location>
        <begin position="68"/>
        <end position="203"/>
    </location>
</feature>
<dbReference type="Pfam" id="PF04652">
    <property type="entry name" value="Vta1"/>
    <property type="match status" value="1"/>
</dbReference>
<evidence type="ECO:0000256" key="7">
    <source>
        <dbReference type="ARBA" id="ARBA00022927"/>
    </source>
</evidence>
<dbReference type="OrthoDB" id="391137at2759"/>
<evidence type="ECO:0000256" key="5">
    <source>
        <dbReference type="ARBA" id="ARBA00022490"/>
    </source>
</evidence>
<comment type="similarity">
    <text evidence="3">Belongs to the VTA1 family.</text>
</comment>
<dbReference type="EMBL" id="JAAAHW010000574">
    <property type="protein sequence ID" value="KAG0000982.1"/>
    <property type="molecule type" value="Genomic_DNA"/>
</dbReference>
<evidence type="ECO:0000256" key="3">
    <source>
        <dbReference type="ARBA" id="ARBA00007895"/>
    </source>
</evidence>
<dbReference type="Proteomes" id="UP000749646">
    <property type="component" value="Unassembled WGS sequence"/>
</dbReference>
<keyword evidence="4" id="KW-0813">Transport</keyword>
<keyword evidence="8" id="KW-0472">Membrane</keyword>
<feature type="region of interest" description="Disordered" evidence="9">
    <location>
        <begin position="318"/>
        <end position="365"/>
    </location>
</feature>
<sequence length="497" mass="54764">MAASNLPEDLKHIGSYLQRAAEVQDRDPIVSYYGTEHLPRTTHQEERVSYQIHFFASNRSIFLYETATYYAVKLAIPKINPNNKATIEQLLDTLEKQKKSFGENEAISNDLVGYAHIENFALKIFNMADNEDRARQASRQVLLGLRYSTEYIMQKKKRKTARNFVAAANYLELLKVFGDVESGIEEKIKYSKWRAAEILKAIRDGRQPAPPPEADKPKTESSSSANDLSMEGFDPLAQGFTALGMDSSIINNNQHTTFSPSSSASLTTFQSDVGGSDFLTIKDFPSPSLAHLSLINSINTNSYTDNASHNPINSSNSVSNINTWNPPSSSPSLNQGQGFYNPAGSPPVPPPHQLPSTYIPPAAPSPAPSSGYMYVTSTPSTFNAPDVQYGYGANNNPYQAPVVPTPAPPTPVQPPYNQGGFQVPSAPFHQPHQLPPQQISSQQPYAPVLMVLDPEVNTKVQKHCKWTISALTYDDVPAAIDNLEKALALLRPYHNRQ</sequence>
<dbReference type="GO" id="GO:0005771">
    <property type="term" value="C:multivesicular body"/>
    <property type="evidence" value="ECO:0007669"/>
    <property type="project" value="TreeGrafter"/>
</dbReference>
<comment type="subcellular location">
    <subcellularLocation>
        <location evidence="2">Cytoplasm</location>
    </subcellularLocation>
    <subcellularLocation>
        <location evidence="1">Endosome membrane</location>
        <topology evidence="1">Peripheral membrane protein</topology>
    </subcellularLocation>
</comment>
<gene>
    <name evidence="12" type="ORF">BGZ65_003894</name>
</gene>
<dbReference type="GO" id="GO:0010008">
    <property type="term" value="C:endosome membrane"/>
    <property type="evidence" value="ECO:0007669"/>
    <property type="project" value="UniProtKB-SubCell"/>
</dbReference>
<reference evidence="12" key="1">
    <citation type="journal article" date="2020" name="Fungal Divers.">
        <title>Resolving the Mortierellaceae phylogeny through synthesis of multi-gene phylogenetics and phylogenomics.</title>
        <authorList>
            <person name="Vandepol N."/>
            <person name="Liber J."/>
            <person name="Desiro A."/>
            <person name="Na H."/>
            <person name="Kennedy M."/>
            <person name="Barry K."/>
            <person name="Grigoriev I.V."/>
            <person name="Miller A.N."/>
            <person name="O'Donnell K."/>
            <person name="Stajich J.E."/>
            <person name="Bonito G."/>
        </authorList>
    </citation>
    <scope>NUCLEOTIDE SEQUENCE</scope>
    <source>
        <strain evidence="12">MES-2147</strain>
    </source>
</reference>
<dbReference type="InterPro" id="IPR023175">
    <property type="entry name" value="Vta1/CALS_N_sf"/>
</dbReference>
<dbReference type="Gene3D" id="1.20.5.420">
    <property type="entry name" value="Immunoglobulin FC, subunit C"/>
    <property type="match status" value="1"/>
</dbReference>
<name>A0A9P6MHV5_9FUNG</name>
<evidence type="ECO:0000259" key="11">
    <source>
        <dbReference type="Pfam" id="PF18097"/>
    </source>
</evidence>
<dbReference type="PANTHER" id="PTHR46009">
    <property type="entry name" value="VACUOLAR PROTEIN SORTING-ASSOCIATED PROTEIN VTA1 HOMOLOG"/>
    <property type="match status" value="1"/>
</dbReference>
<evidence type="ECO:0000256" key="4">
    <source>
        <dbReference type="ARBA" id="ARBA00022448"/>
    </source>
</evidence>
<evidence type="ECO:0008006" key="14">
    <source>
        <dbReference type="Google" id="ProtNLM"/>
    </source>
</evidence>
<dbReference type="AlphaFoldDB" id="A0A9P6MHV5"/>
<protein>
    <recommendedName>
        <fullName evidence="14">DUF605-domain-containing protein</fullName>
    </recommendedName>
</protein>
<accession>A0A9P6MHV5</accession>
<dbReference type="PANTHER" id="PTHR46009:SF1">
    <property type="entry name" value="VACUOLAR PROTEIN SORTING-ASSOCIATED PROTEIN VTA1 HOMOLOG"/>
    <property type="match status" value="1"/>
</dbReference>
<dbReference type="GO" id="GO:0032511">
    <property type="term" value="P:late endosome to vacuole transport via multivesicular body sorting pathway"/>
    <property type="evidence" value="ECO:0007669"/>
    <property type="project" value="InterPro"/>
</dbReference>
<dbReference type="InterPro" id="IPR041212">
    <property type="entry name" value="Vta1_C"/>
</dbReference>
<feature type="domain" description="Vta1 C-terminal" evidence="11">
    <location>
        <begin position="456"/>
        <end position="491"/>
    </location>
</feature>
<comment type="caution">
    <text evidence="12">The sequence shown here is derived from an EMBL/GenBank/DDBJ whole genome shotgun (WGS) entry which is preliminary data.</text>
</comment>
<evidence type="ECO:0000256" key="9">
    <source>
        <dbReference type="SAM" id="MobiDB-lite"/>
    </source>
</evidence>